<dbReference type="OrthoDB" id="6375797at2759"/>
<protein>
    <submittedName>
        <fullName evidence="1">Uncharacterized protein</fullName>
    </submittedName>
</protein>
<comment type="caution">
    <text evidence="1">The sequence shown here is derived from an EMBL/GenBank/DDBJ whole genome shotgun (WGS) entry which is preliminary data.</text>
</comment>
<accession>A0A5B7ESW6</accession>
<dbReference type="Proteomes" id="UP000324222">
    <property type="component" value="Unassembled WGS sequence"/>
</dbReference>
<evidence type="ECO:0000313" key="2">
    <source>
        <dbReference type="Proteomes" id="UP000324222"/>
    </source>
</evidence>
<name>A0A5B7ESW6_PORTR</name>
<organism evidence="1 2">
    <name type="scientific">Portunus trituberculatus</name>
    <name type="common">Swimming crab</name>
    <name type="synonym">Neptunus trituberculatus</name>
    <dbReference type="NCBI Taxonomy" id="210409"/>
    <lineage>
        <taxon>Eukaryota</taxon>
        <taxon>Metazoa</taxon>
        <taxon>Ecdysozoa</taxon>
        <taxon>Arthropoda</taxon>
        <taxon>Crustacea</taxon>
        <taxon>Multicrustacea</taxon>
        <taxon>Malacostraca</taxon>
        <taxon>Eumalacostraca</taxon>
        <taxon>Eucarida</taxon>
        <taxon>Decapoda</taxon>
        <taxon>Pleocyemata</taxon>
        <taxon>Brachyura</taxon>
        <taxon>Eubrachyura</taxon>
        <taxon>Portunoidea</taxon>
        <taxon>Portunidae</taxon>
        <taxon>Portuninae</taxon>
        <taxon>Portunus</taxon>
    </lineage>
</organism>
<dbReference type="EMBL" id="VSRR010003867">
    <property type="protein sequence ID" value="MPC37731.1"/>
    <property type="molecule type" value="Genomic_DNA"/>
</dbReference>
<proteinExistence type="predicted"/>
<evidence type="ECO:0000313" key="1">
    <source>
        <dbReference type="EMBL" id="MPC37731.1"/>
    </source>
</evidence>
<dbReference type="AlphaFoldDB" id="A0A5B7ESW6"/>
<reference evidence="1 2" key="1">
    <citation type="submission" date="2019-05" db="EMBL/GenBank/DDBJ databases">
        <title>Another draft genome of Portunus trituberculatus and its Hox gene families provides insights of decapod evolution.</title>
        <authorList>
            <person name="Jeong J.-H."/>
            <person name="Song I."/>
            <person name="Kim S."/>
            <person name="Choi T."/>
            <person name="Kim D."/>
            <person name="Ryu S."/>
            <person name="Kim W."/>
        </authorList>
    </citation>
    <scope>NUCLEOTIDE SEQUENCE [LARGE SCALE GENOMIC DNA]</scope>
    <source>
        <tissue evidence="1">Muscle</tissue>
    </source>
</reference>
<gene>
    <name evidence="1" type="ORF">E2C01_031221</name>
</gene>
<keyword evidence="2" id="KW-1185">Reference proteome</keyword>
<sequence length="162" mass="17555">MRSWSRRAPRGRLVTTSLCVEISYHSDNNECSGVWAGPSRVDGMQVVGESVVWAACEGLVTTPILTIHHSTTTTTTIAGQGLAVDGGQDRVDGKHPVTQYIHTPPFSRLDAFEVSRCGRHLVLAGRAAGGEGVLVWQGWPLKTSAPVHVILKGHIVHHMEFK</sequence>